<dbReference type="PANTHER" id="PTHR24171:SF8">
    <property type="entry name" value="BRCA1-ASSOCIATED RING DOMAIN PROTEIN 1"/>
    <property type="match status" value="1"/>
</dbReference>
<evidence type="ECO:0000313" key="5">
    <source>
        <dbReference type="Proteomes" id="UP000016160"/>
    </source>
</evidence>
<evidence type="ECO:0000256" key="1">
    <source>
        <dbReference type="ARBA" id="ARBA00022737"/>
    </source>
</evidence>
<dbReference type="Pfam" id="PF00023">
    <property type="entry name" value="Ank"/>
    <property type="match status" value="1"/>
</dbReference>
<proteinExistence type="predicted"/>
<dbReference type="SMART" id="SM00248">
    <property type="entry name" value="ANK"/>
    <property type="match status" value="9"/>
</dbReference>
<dbReference type="eggNOG" id="COG0666">
    <property type="taxonomic scope" value="Bacteria"/>
</dbReference>
<evidence type="ECO:0000256" key="2">
    <source>
        <dbReference type="ARBA" id="ARBA00023043"/>
    </source>
</evidence>
<keyword evidence="5" id="KW-1185">Reference proteome</keyword>
<dbReference type="SUPFAM" id="SSF48403">
    <property type="entry name" value="Ankyrin repeat"/>
    <property type="match status" value="1"/>
</dbReference>
<dbReference type="AlphaFoldDB" id="T2KPN1"/>
<feature type="repeat" description="ANK" evidence="3">
    <location>
        <begin position="120"/>
        <end position="152"/>
    </location>
</feature>
<dbReference type="GO" id="GO:0085020">
    <property type="term" value="P:protein K6-linked ubiquitination"/>
    <property type="evidence" value="ECO:0007669"/>
    <property type="project" value="TreeGrafter"/>
</dbReference>
<gene>
    <name evidence="4" type="ORF">BN863_30750</name>
</gene>
<feature type="repeat" description="ANK" evidence="3">
    <location>
        <begin position="86"/>
        <end position="118"/>
    </location>
</feature>
<dbReference type="HOGENOM" id="CLU_000134_48_1_10"/>
<dbReference type="STRING" id="1347342.BN863_30750"/>
<name>T2KPN1_FORAG</name>
<feature type="repeat" description="ANK" evidence="3">
    <location>
        <begin position="52"/>
        <end position="84"/>
    </location>
</feature>
<feature type="repeat" description="ANK" evidence="3">
    <location>
        <begin position="292"/>
        <end position="324"/>
    </location>
</feature>
<dbReference type="PROSITE" id="PS50088">
    <property type="entry name" value="ANK_REPEAT"/>
    <property type="match status" value="5"/>
</dbReference>
<protein>
    <submittedName>
        <fullName evidence="4">Ankyrin</fullName>
    </submittedName>
</protein>
<dbReference type="InterPro" id="IPR002110">
    <property type="entry name" value="Ankyrin_rpt"/>
</dbReference>
<accession>T2KPN1</accession>
<keyword evidence="2 3" id="KW-0040">ANK repeat</keyword>
<organism evidence="4 5">
    <name type="scientific">Formosa agariphila (strain DSM 15362 / KCTC 12365 / LMG 23005 / KMM 3901 / M-2Alg 35-1)</name>
    <dbReference type="NCBI Taxonomy" id="1347342"/>
    <lineage>
        <taxon>Bacteria</taxon>
        <taxon>Pseudomonadati</taxon>
        <taxon>Bacteroidota</taxon>
        <taxon>Flavobacteriia</taxon>
        <taxon>Flavobacteriales</taxon>
        <taxon>Flavobacteriaceae</taxon>
        <taxon>Formosa</taxon>
    </lineage>
</organism>
<dbReference type="Pfam" id="PF13637">
    <property type="entry name" value="Ank_4"/>
    <property type="match status" value="1"/>
</dbReference>
<dbReference type="PATRIC" id="fig|1347342.6.peg.3094"/>
<dbReference type="GO" id="GO:0004842">
    <property type="term" value="F:ubiquitin-protein transferase activity"/>
    <property type="evidence" value="ECO:0007669"/>
    <property type="project" value="TreeGrafter"/>
</dbReference>
<reference evidence="4 5" key="1">
    <citation type="journal article" date="2013" name="Appl. Environ. Microbiol.">
        <title>The genome of the alga-associated marine flavobacterium Formosa agariphila KMM 3901T reveals a broad potential for degradation of algal polysaccharides.</title>
        <authorList>
            <person name="Mann A.J."/>
            <person name="Hahnke R.L."/>
            <person name="Huang S."/>
            <person name="Werner J."/>
            <person name="Xing P."/>
            <person name="Barbeyron T."/>
            <person name="Huettel B."/>
            <person name="Stueber K."/>
            <person name="Reinhardt R."/>
            <person name="Harder J."/>
            <person name="Gloeckner F.O."/>
            <person name="Amann R.I."/>
            <person name="Teeling H."/>
        </authorList>
    </citation>
    <scope>NUCLEOTIDE SEQUENCE [LARGE SCALE GENOMIC DNA]</scope>
    <source>
        <strain evidence="5">DSM 15362 / KCTC 12365 / LMG 23005 / KMM 3901</strain>
    </source>
</reference>
<dbReference type="InterPro" id="IPR036770">
    <property type="entry name" value="Ankyrin_rpt-contain_sf"/>
</dbReference>
<dbReference type="Gene3D" id="1.25.40.20">
    <property type="entry name" value="Ankyrin repeat-containing domain"/>
    <property type="match status" value="2"/>
</dbReference>
<sequence length="354" mass="38403">MTIKIIISTAIFLLSVFEIKANELCLAVKSNNLVEASRLLEHGIDVNGKNALGYTPLMLSAGLGNYQMCDLLLSAGADVHILDNRMGATALHKSAQSGVVPVAELLIRHGAFIDMRSPTNGNTPLIDASWYRNAAMVKYLLEAGANYTIEARGTLTAQVIAENAGDKHIVKIIEDYIKKVNLYKSNTTIYTEIENNNIAEIEKLISDGLDINAKADHTLNGALKGITPLLYASRLGKSDIVKLLLEQGANPRIVDWTMKSTVLHKSGYMGHPESIDRLVIAGAELNAQGPYNGYTALHDAVWHGHTKTVIALLDAGAIPNLEGLDGNTPLDLAVKYNYTDIISILSKPEYSEQN</sequence>
<dbReference type="PROSITE" id="PS50297">
    <property type="entry name" value="ANK_REP_REGION"/>
    <property type="match status" value="5"/>
</dbReference>
<feature type="repeat" description="ANK" evidence="3">
    <location>
        <begin position="224"/>
        <end position="256"/>
    </location>
</feature>
<dbReference type="PANTHER" id="PTHR24171">
    <property type="entry name" value="ANKYRIN REPEAT DOMAIN-CONTAINING PROTEIN 39-RELATED"/>
    <property type="match status" value="1"/>
</dbReference>
<keyword evidence="1" id="KW-0677">Repeat</keyword>
<evidence type="ECO:0000256" key="3">
    <source>
        <dbReference type="PROSITE-ProRule" id="PRU00023"/>
    </source>
</evidence>
<dbReference type="RefSeq" id="WP_051774883.1">
    <property type="nucleotide sequence ID" value="NZ_HG315671.1"/>
</dbReference>
<evidence type="ECO:0000313" key="4">
    <source>
        <dbReference type="EMBL" id="CDF80787.1"/>
    </source>
</evidence>
<dbReference type="EMBL" id="HG315671">
    <property type="protein sequence ID" value="CDF80787.1"/>
    <property type="molecule type" value="Genomic_DNA"/>
</dbReference>
<dbReference type="OrthoDB" id="671583at2"/>
<dbReference type="Pfam" id="PF12796">
    <property type="entry name" value="Ank_2"/>
    <property type="match status" value="2"/>
</dbReference>
<dbReference type="Proteomes" id="UP000016160">
    <property type="component" value="Chromosome"/>
</dbReference>